<feature type="compositionally biased region" description="Basic residues" evidence="1">
    <location>
        <begin position="135"/>
        <end position="148"/>
    </location>
</feature>
<feature type="region of interest" description="Disordered" evidence="1">
    <location>
        <begin position="109"/>
        <end position="194"/>
    </location>
</feature>
<evidence type="ECO:0000313" key="2">
    <source>
        <dbReference type="EMBL" id="CAI4210588.1"/>
    </source>
</evidence>
<keyword evidence="3" id="KW-1185">Reference proteome</keyword>
<accession>A0A9P1GU28</accession>
<feature type="region of interest" description="Disordered" evidence="1">
    <location>
        <begin position="41"/>
        <end position="73"/>
    </location>
</feature>
<feature type="region of interest" description="Disordered" evidence="1">
    <location>
        <begin position="585"/>
        <end position="630"/>
    </location>
</feature>
<organism evidence="2 3">
    <name type="scientific">Parascedosporium putredinis</name>
    <dbReference type="NCBI Taxonomy" id="1442378"/>
    <lineage>
        <taxon>Eukaryota</taxon>
        <taxon>Fungi</taxon>
        <taxon>Dikarya</taxon>
        <taxon>Ascomycota</taxon>
        <taxon>Pezizomycotina</taxon>
        <taxon>Sordariomycetes</taxon>
        <taxon>Hypocreomycetidae</taxon>
        <taxon>Microascales</taxon>
        <taxon>Microascaceae</taxon>
        <taxon>Parascedosporium</taxon>
    </lineage>
</organism>
<feature type="region of interest" description="Disordered" evidence="1">
    <location>
        <begin position="206"/>
        <end position="242"/>
    </location>
</feature>
<feature type="compositionally biased region" description="Low complexity" evidence="1">
    <location>
        <begin position="588"/>
        <end position="618"/>
    </location>
</feature>
<dbReference type="OrthoDB" id="5404004at2759"/>
<evidence type="ECO:0000256" key="1">
    <source>
        <dbReference type="SAM" id="MobiDB-lite"/>
    </source>
</evidence>
<feature type="compositionally biased region" description="Basic and acidic residues" evidence="1">
    <location>
        <begin position="167"/>
        <end position="180"/>
    </location>
</feature>
<evidence type="ECO:0000313" key="3">
    <source>
        <dbReference type="Proteomes" id="UP000838763"/>
    </source>
</evidence>
<gene>
    <name evidence="2" type="ORF">PPNO1_LOCUS390</name>
</gene>
<protein>
    <submittedName>
        <fullName evidence="2">Uncharacterized protein</fullName>
    </submittedName>
</protein>
<sequence>MFAPEGYSASKRSNLAAKRMSRDDLYINTQSSSRAFKSYHIPIRGKLPSPTGSLRSRSPEATIPVRTQTPDSMDGIVAAPIGMALGSPGIPPSAGGSSASQAYWRPQFATGLSGTPTSSAAAPWDEPPETTQVKKSGKWRLFGRRGTKKEKSTTATPDFVESPMVESRPKTSGGDKRAAEVSRSNTTAAKQAPPSIKPIMIRSQTEPMIETPTSTVPKEPKTPKTPKAPLLSRKASSKSIRDGIKKSDISAPIPLNRPPMERYSIMFGGILHPDRPAQPSRNSIFARRQATLKRLQLIQDAIIEEENARARGEVVPVAVSTLARSAATVSLEPSRRPVARSMKAEIVAPVNPVPAVPTLTAAPPAPPAPPSYQSHAVTTLSLKHLARGSSFSLEGQVMSQIPRKAPANAAPPEMSARDRSASRTRAAQRLDQARQVRERERSRGREPAQARDVSQTREQPPRSAQPAQVPVEAVASVAQPAPLNISKVPRPAVQEVVQQQQQQQAPTQSPAVAAARARAQSQSRTRIPQPIQTSQIQPQQATIFRPDQSALILDSPTAGSGAEAASSSMASMAAQPRVVPAEPVWQMASPPSTGIPSSAGSSSGASSSRMRSASSASSTYTHTTKPSIDEPDVNLKSAVEISIARQISISRQQQNMLQQPGRTRPWMRADVTPMGVGGVPSTIRKVPGRVVNNASGERLAQTKMATPMYMQAGQIVDLRKSERVVVEGS</sequence>
<feature type="compositionally biased region" description="Polar residues" evidence="1">
    <location>
        <begin position="110"/>
        <end position="120"/>
    </location>
</feature>
<dbReference type="AlphaFoldDB" id="A0A9P1GU28"/>
<feature type="compositionally biased region" description="Basic and acidic residues" evidence="1">
    <location>
        <begin position="431"/>
        <end position="449"/>
    </location>
</feature>
<feature type="region of interest" description="Disordered" evidence="1">
    <location>
        <begin position="496"/>
        <end position="540"/>
    </location>
</feature>
<comment type="caution">
    <text evidence="2">The sequence shown here is derived from an EMBL/GenBank/DDBJ whole genome shotgun (WGS) entry which is preliminary data.</text>
</comment>
<proteinExistence type="predicted"/>
<reference evidence="2" key="1">
    <citation type="submission" date="2022-11" db="EMBL/GenBank/DDBJ databases">
        <authorList>
            <person name="Scott C."/>
            <person name="Bruce N."/>
        </authorList>
    </citation>
    <scope>NUCLEOTIDE SEQUENCE</scope>
</reference>
<name>A0A9P1GU28_9PEZI</name>
<dbReference type="EMBL" id="CALLCH030000001">
    <property type="protein sequence ID" value="CAI4210588.1"/>
    <property type="molecule type" value="Genomic_DNA"/>
</dbReference>
<feature type="region of interest" description="Disordered" evidence="1">
    <location>
        <begin position="402"/>
        <end position="470"/>
    </location>
</feature>
<dbReference type="Proteomes" id="UP000838763">
    <property type="component" value="Unassembled WGS sequence"/>
</dbReference>